<protein>
    <recommendedName>
        <fullName evidence="2">DUF7728 domain-containing protein</fullName>
    </recommendedName>
</protein>
<keyword evidence="1" id="KW-0472">Membrane</keyword>
<sequence>MLFGPLALAAAATAFVVVPEMSEKDENIFKALPVDSSSSGSASSYGIPESAFDQSISVPCGDCKGRHIQLRLDFTIEDETRLLLNGFELYPDADPWSGELQATVSGGHRKSKVKKLGYSLAVYPKAVAKEDNMELIDVDLKIIEVGTRFVEGVPAVRVELIRAPGGSLAMSTVGFDQQVETPCTTIWCRAKELADELWAQAQEIKGCGKAAISELKLDSPDMASSNFDLPDTQYTPSITEPTISSLDEWRHLLETVAGHVIMPIVMGVTAGVAVAFLALCIHNMARRLGGFVRRRRNDERRRNFCKASCNEHSTAEEKAQLMA</sequence>
<dbReference type="PANTHER" id="PTHR40622:SF1">
    <property type="match status" value="1"/>
</dbReference>
<proteinExistence type="predicted"/>
<accession>A0A179IQ40</accession>
<name>A0A179IQ40_CORDF</name>
<feature type="transmembrane region" description="Helical" evidence="1">
    <location>
        <begin position="260"/>
        <end position="285"/>
    </location>
</feature>
<dbReference type="EMBL" id="LUKN01000208">
    <property type="protein sequence ID" value="OAR04796.1"/>
    <property type="molecule type" value="Genomic_DNA"/>
</dbReference>
<evidence type="ECO:0000313" key="4">
    <source>
        <dbReference type="Proteomes" id="UP000243081"/>
    </source>
</evidence>
<dbReference type="OMA" id="CRGKPKC"/>
<evidence type="ECO:0000256" key="1">
    <source>
        <dbReference type="SAM" id="Phobius"/>
    </source>
</evidence>
<organism evidence="3 4">
    <name type="scientific">Cordyceps confragosa</name>
    <name type="common">Lecanicillium lecanii</name>
    <dbReference type="NCBI Taxonomy" id="2714763"/>
    <lineage>
        <taxon>Eukaryota</taxon>
        <taxon>Fungi</taxon>
        <taxon>Dikarya</taxon>
        <taxon>Ascomycota</taxon>
        <taxon>Pezizomycotina</taxon>
        <taxon>Sordariomycetes</taxon>
        <taxon>Hypocreomycetidae</taxon>
        <taxon>Hypocreales</taxon>
        <taxon>Cordycipitaceae</taxon>
        <taxon>Akanthomyces</taxon>
    </lineage>
</organism>
<dbReference type="Pfam" id="PF24854">
    <property type="entry name" value="DUF7728"/>
    <property type="match status" value="1"/>
</dbReference>
<comment type="caution">
    <text evidence="3">The sequence shown here is derived from an EMBL/GenBank/DDBJ whole genome shotgun (WGS) entry which is preliminary data.</text>
</comment>
<dbReference type="AlphaFoldDB" id="A0A179IQ40"/>
<evidence type="ECO:0000313" key="3">
    <source>
        <dbReference type="EMBL" id="OAR04796.1"/>
    </source>
</evidence>
<keyword evidence="1" id="KW-0812">Transmembrane</keyword>
<keyword evidence="4" id="KW-1185">Reference proteome</keyword>
<keyword evidence="1" id="KW-1133">Transmembrane helix</keyword>
<dbReference type="Proteomes" id="UP000243081">
    <property type="component" value="Unassembled WGS sequence"/>
</dbReference>
<gene>
    <name evidence="3" type="ORF">LLEC1_03248</name>
</gene>
<dbReference type="PANTHER" id="PTHR40622">
    <property type="match status" value="1"/>
</dbReference>
<reference evidence="3 4" key="1">
    <citation type="submission" date="2016-03" db="EMBL/GenBank/DDBJ databases">
        <title>Fine-scale spatial genetic structure of a fungal parasite of coffee scale insects.</title>
        <authorList>
            <person name="Jackson D."/>
            <person name="Zemenick K.A."/>
            <person name="Malloure B."/>
            <person name="Quandt C.A."/>
            <person name="James T.Y."/>
        </authorList>
    </citation>
    <scope>NUCLEOTIDE SEQUENCE [LARGE SCALE GENOMIC DNA]</scope>
    <source>
        <strain evidence="3 4">UM487</strain>
    </source>
</reference>
<dbReference type="InterPro" id="IPR056145">
    <property type="entry name" value="DUF7728"/>
</dbReference>
<dbReference type="OrthoDB" id="5409353at2759"/>
<evidence type="ECO:0000259" key="2">
    <source>
        <dbReference type="Pfam" id="PF24854"/>
    </source>
</evidence>
<feature type="domain" description="DUF7728" evidence="2">
    <location>
        <begin position="69"/>
        <end position="173"/>
    </location>
</feature>